<keyword evidence="2" id="KW-1185">Reference proteome</keyword>
<evidence type="ECO:0000313" key="2">
    <source>
        <dbReference type="Proteomes" id="UP001316184"/>
    </source>
</evidence>
<gene>
    <name evidence="1" type="ORF">NQV15_16900</name>
</gene>
<reference evidence="1 2" key="1">
    <citation type="submission" date="2022-08" db="EMBL/GenBank/DDBJ databases">
        <title>novel species in genus Aeromicrobium.</title>
        <authorList>
            <person name="Ye L."/>
        </authorList>
    </citation>
    <scope>NUCLEOTIDE SEQUENCE [LARGE SCALE GENOMIC DNA]</scope>
    <source>
        <strain evidence="2">zg-Y1379</strain>
    </source>
</reference>
<name>A0ABY5M8R3_9ACTN</name>
<dbReference type="EMBL" id="CP102173">
    <property type="protein sequence ID" value="UUP13506.1"/>
    <property type="molecule type" value="Genomic_DNA"/>
</dbReference>
<accession>A0ABY5M8R3</accession>
<protein>
    <recommendedName>
        <fullName evidence="3">EspG family protein</fullName>
    </recommendedName>
</protein>
<sequence length="258" mass="26323">MTIQLEVAPDGLRAQLTEPAWASVVAASSAEVSGALAPLEPASPDERPDEPLAAAAALALGGAPVHVELVTGEGDRGVIAQIGCDAVATGLAVRALVAGADGAGPVVVPGVEVSTNQAANVVAEIMRLFPAAGLSRHADPSPATMPHELSLTLHEAIRTGDQQVAQLVAEQAGFESPPDVLVSLARGTTASATATIRVRGSATTVVQQWLLCDVGWVLLTIRGTQVTHTAQSRNEVADTFVRLMTTALGDSEAVSRRG</sequence>
<evidence type="ECO:0008006" key="3">
    <source>
        <dbReference type="Google" id="ProtNLM"/>
    </source>
</evidence>
<dbReference type="RefSeq" id="WP_232403593.1">
    <property type="nucleotide sequence ID" value="NZ_CP102173.1"/>
</dbReference>
<organism evidence="1 2">
    <name type="scientific">Aeromicrobium wangtongii</name>
    <dbReference type="NCBI Taxonomy" id="2969247"/>
    <lineage>
        <taxon>Bacteria</taxon>
        <taxon>Bacillati</taxon>
        <taxon>Actinomycetota</taxon>
        <taxon>Actinomycetes</taxon>
        <taxon>Propionibacteriales</taxon>
        <taxon>Nocardioidaceae</taxon>
        <taxon>Aeromicrobium</taxon>
    </lineage>
</organism>
<dbReference type="Proteomes" id="UP001316184">
    <property type="component" value="Chromosome"/>
</dbReference>
<proteinExistence type="predicted"/>
<evidence type="ECO:0000313" key="1">
    <source>
        <dbReference type="EMBL" id="UUP13506.1"/>
    </source>
</evidence>